<evidence type="ECO:0000313" key="2">
    <source>
        <dbReference type="EMBL" id="MDR7329612.1"/>
    </source>
</evidence>
<dbReference type="Pfam" id="PF11066">
    <property type="entry name" value="DUF2867"/>
    <property type="match status" value="1"/>
</dbReference>
<dbReference type="PANTHER" id="PTHR12126:SF11">
    <property type="entry name" value="NADH DEHYDROGENASE [UBIQUINONE] 1 ALPHA SUBCOMPLEX SUBUNIT 9, MITOCHONDRIAL"/>
    <property type="match status" value="1"/>
</dbReference>
<protein>
    <submittedName>
        <fullName evidence="2">Uncharacterized protein YbjT (DUF2867 family)</fullName>
    </submittedName>
</protein>
<reference evidence="2" key="1">
    <citation type="submission" date="2023-07" db="EMBL/GenBank/DDBJ databases">
        <title>Sequencing the genomes of 1000 actinobacteria strains.</title>
        <authorList>
            <person name="Klenk H.-P."/>
        </authorList>
    </citation>
    <scope>NUCLEOTIDE SEQUENCE</scope>
    <source>
        <strain evidence="2">DSM 107476</strain>
    </source>
</reference>
<dbReference type="PANTHER" id="PTHR12126">
    <property type="entry name" value="NADH-UBIQUINONE OXIDOREDUCTASE 39 KDA SUBUNIT-RELATED"/>
    <property type="match status" value="1"/>
</dbReference>
<dbReference type="RefSeq" id="WP_290194549.1">
    <property type="nucleotide sequence ID" value="NZ_CP047654.1"/>
</dbReference>
<dbReference type="InterPro" id="IPR051207">
    <property type="entry name" value="ComplexI_NDUFA9_subunit"/>
</dbReference>
<dbReference type="InterPro" id="IPR016040">
    <property type="entry name" value="NAD(P)-bd_dom"/>
</dbReference>
<keyword evidence="3" id="KW-1185">Reference proteome</keyword>
<gene>
    <name evidence="2" type="ORF">J2S39_001288</name>
</gene>
<dbReference type="EMBL" id="JAVDXZ010000001">
    <property type="protein sequence ID" value="MDR7329612.1"/>
    <property type="molecule type" value="Genomic_DNA"/>
</dbReference>
<comment type="caution">
    <text evidence="2">The sequence shown here is derived from an EMBL/GenBank/DDBJ whole genome shotgun (WGS) entry which is preliminary data.</text>
</comment>
<sequence length="509" mass="55725">MNSTTGYRAHHPARRVLVTGATGYVGGRLIPELLNAGFTVRATSRRLESMRRFDWFDSVEAVEADLTRPEDLAALMADVDVAYYLVHSMGAGVVDFERTEAFVADNVATAAAAAGVGQLVYLSGLHPDREPAELSKHMRSRERVARRLLAGEVPTLVFRAGVIIGSGSASFEIIRHLTDRLPVMTAPNWIDNDIEPISVRDVLYYLVAAADLPSPVNDAVDIGGGHVYQFKELLTLYGRELGLERRIVGLRLPRFANAASGLWIGLVTPVPVKLAIPLAQSMAEDAVTADHRVAEIIPDPPGGLADYPTAVRRALDRQRDDVIPTNWRGAWGGSVIPEQSLPTDPEWAGRTVFTDERSGEIDAPVEDVFAVVEGIGGDSGWYSVPLLWTVRGVIDKLLGGPGLGGRRDARRLAVGDRLDWWRVEAIEPPNRLILRAEMNVGGTAWLVFDVVEGEETGTSRYTQTAVDVPNGLLGRAYWIALLPFHALIFPVMRDNILRAARARREARRS</sequence>
<dbReference type="InterPro" id="IPR021295">
    <property type="entry name" value="DUF2867"/>
</dbReference>
<organism evidence="2 3">
    <name type="scientific">Corynebacterium guangdongense</name>
    <dbReference type="NCBI Taxonomy" id="1783348"/>
    <lineage>
        <taxon>Bacteria</taxon>
        <taxon>Bacillati</taxon>
        <taxon>Actinomycetota</taxon>
        <taxon>Actinomycetes</taxon>
        <taxon>Mycobacteriales</taxon>
        <taxon>Corynebacteriaceae</taxon>
        <taxon>Corynebacterium</taxon>
    </lineage>
</organism>
<feature type="domain" description="NAD(P)-binding" evidence="1">
    <location>
        <begin position="20"/>
        <end position="132"/>
    </location>
</feature>
<dbReference type="Pfam" id="PF13460">
    <property type="entry name" value="NAD_binding_10"/>
    <property type="match status" value="1"/>
</dbReference>
<dbReference type="SUPFAM" id="SSF51735">
    <property type="entry name" value="NAD(P)-binding Rossmann-fold domains"/>
    <property type="match status" value="1"/>
</dbReference>
<evidence type="ECO:0000259" key="1">
    <source>
        <dbReference type="Pfam" id="PF13460"/>
    </source>
</evidence>
<name>A0ABU1ZXE4_9CORY</name>
<dbReference type="InterPro" id="IPR036291">
    <property type="entry name" value="NAD(P)-bd_dom_sf"/>
</dbReference>
<dbReference type="Proteomes" id="UP001180840">
    <property type="component" value="Unassembled WGS sequence"/>
</dbReference>
<evidence type="ECO:0000313" key="3">
    <source>
        <dbReference type="Proteomes" id="UP001180840"/>
    </source>
</evidence>
<dbReference type="SUPFAM" id="SSF55961">
    <property type="entry name" value="Bet v1-like"/>
    <property type="match status" value="1"/>
</dbReference>
<accession>A0ABU1ZXE4</accession>
<dbReference type="Gene3D" id="3.40.50.720">
    <property type="entry name" value="NAD(P)-binding Rossmann-like Domain"/>
    <property type="match status" value="1"/>
</dbReference>
<proteinExistence type="predicted"/>